<name>A0AAN5RZH0_MORMO</name>
<dbReference type="AlphaFoldDB" id="A0AAN5RZH0"/>
<dbReference type="Proteomes" id="UP000865968">
    <property type="component" value="Unassembled WGS sequence"/>
</dbReference>
<comment type="caution">
    <text evidence="1">The sequence shown here is derived from an EMBL/GenBank/DDBJ whole genome shotgun (WGS) entry which is preliminary data.</text>
</comment>
<dbReference type="EMBL" id="DACSWI010000002">
    <property type="protein sequence ID" value="HAT3808390.1"/>
    <property type="molecule type" value="Genomic_DNA"/>
</dbReference>
<dbReference type="InterPro" id="IPR008767">
    <property type="entry name" value="Phage_SPP1_head-tail_adaptor"/>
</dbReference>
<protein>
    <submittedName>
        <fullName evidence="1">Phage head closure protein</fullName>
    </submittedName>
</protein>
<dbReference type="NCBIfam" id="TIGR01563">
    <property type="entry name" value="gp16_SPP1"/>
    <property type="match status" value="1"/>
</dbReference>
<reference evidence="1" key="2">
    <citation type="submission" date="2020-10" db="EMBL/GenBank/DDBJ databases">
        <authorList>
            <consortium name="NCBI Pathogen Detection Project"/>
        </authorList>
    </citation>
    <scope>NUCLEOTIDE SEQUENCE</scope>
    <source>
        <strain evidence="1">Morganella morganii ARLG-3209</strain>
    </source>
</reference>
<sequence length="111" mass="12861">MSGLRAGELNKRITLYRPEVVTGDLGDSRIELTKVITVWAKAEAISNRKIRTAEQDQVIETMQFTVRPRADIQIDWVIEYQSRFFTVRACDRNDPAKLIITTEADIRHDRK</sequence>
<evidence type="ECO:0000313" key="1">
    <source>
        <dbReference type="EMBL" id="HAT3808390.1"/>
    </source>
</evidence>
<gene>
    <name evidence="1" type="ORF">I8608_001209</name>
</gene>
<accession>A0AAN5RZH0</accession>
<dbReference type="InterPro" id="IPR038666">
    <property type="entry name" value="SSP1_head-tail_sf"/>
</dbReference>
<dbReference type="Gene3D" id="2.40.10.270">
    <property type="entry name" value="Bacteriophage SPP1 head-tail adaptor protein"/>
    <property type="match status" value="1"/>
</dbReference>
<organism evidence="1 2">
    <name type="scientific">Morganella morganii</name>
    <name type="common">Proteus morganii</name>
    <dbReference type="NCBI Taxonomy" id="582"/>
    <lineage>
        <taxon>Bacteria</taxon>
        <taxon>Pseudomonadati</taxon>
        <taxon>Pseudomonadota</taxon>
        <taxon>Gammaproteobacteria</taxon>
        <taxon>Enterobacterales</taxon>
        <taxon>Morganellaceae</taxon>
        <taxon>Morganella</taxon>
    </lineage>
</organism>
<dbReference type="Pfam" id="PF05521">
    <property type="entry name" value="Phage_HCP"/>
    <property type="match status" value="1"/>
</dbReference>
<evidence type="ECO:0000313" key="2">
    <source>
        <dbReference type="Proteomes" id="UP000865968"/>
    </source>
</evidence>
<proteinExistence type="predicted"/>
<reference evidence="1" key="1">
    <citation type="journal article" date="2018" name="Genome Biol.">
        <title>SKESA: strategic k-mer extension for scrupulous assemblies.</title>
        <authorList>
            <person name="Souvorov A."/>
            <person name="Agarwala R."/>
            <person name="Lipman D.J."/>
        </authorList>
    </citation>
    <scope>NUCLEOTIDE SEQUENCE</scope>
    <source>
        <strain evidence="1">Morganella morganii ARLG-3209</strain>
    </source>
</reference>